<dbReference type="Pfam" id="PF13518">
    <property type="entry name" value="HTH_28"/>
    <property type="match status" value="1"/>
</dbReference>
<evidence type="ECO:0000256" key="1">
    <source>
        <dbReference type="ARBA" id="ARBA00038232"/>
    </source>
</evidence>
<evidence type="ECO:0000313" key="4">
    <source>
        <dbReference type="Proteomes" id="UP000829817"/>
    </source>
</evidence>
<gene>
    <name evidence="3" type="ORF">LVJ83_08350</name>
</gene>
<dbReference type="RefSeq" id="WP_244784062.1">
    <property type="nucleotide sequence ID" value="NZ_CP091508.1"/>
</dbReference>
<dbReference type="PANTHER" id="PTHR33795:SF1">
    <property type="entry name" value="INSERTION ELEMENT IS150 PROTEIN INSJ"/>
    <property type="match status" value="1"/>
</dbReference>
<dbReference type="InterPro" id="IPR055247">
    <property type="entry name" value="InsJ-like_HTH"/>
</dbReference>
<evidence type="ECO:0000313" key="3">
    <source>
        <dbReference type="EMBL" id="UOO80992.1"/>
    </source>
</evidence>
<feature type="domain" description="Insertion element IS150 protein InsJ-like helix-turn-helix" evidence="2">
    <location>
        <begin position="9"/>
        <end position="54"/>
    </location>
</feature>
<dbReference type="Proteomes" id="UP000829817">
    <property type="component" value="Chromosome"/>
</dbReference>
<dbReference type="InterPro" id="IPR052057">
    <property type="entry name" value="IS150/IS1296_orfA-like"/>
</dbReference>
<dbReference type="InterPro" id="IPR036388">
    <property type="entry name" value="WH-like_DNA-bd_sf"/>
</dbReference>
<dbReference type="SUPFAM" id="SSF46689">
    <property type="entry name" value="Homeodomain-like"/>
    <property type="match status" value="1"/>
</dbReference>
<accession>A0ABY4DQV3</accession>
<name>A0ABY4DQV3_9NEIS</name>
<organism evidence="3 4">
    <name type="scientific">Uruburuella testudinis</name>
    <dbReference type="NCBI Taxonomy" id="1282863"/>
    <lineage>
        <taxon>Bacteria</taxon>
        <taxon>Pseudomonadati</taxon>
        <taxon>Pseudomonadota</taxon>
        <taxon>Betaproteobacteria</taxon>
        <taxon>Neisseriales</taxon>
        <taxon>Neisseriaceae</taxon>
        <taxon>Uruburuella</taxon>
    </lineage>
</organism>
<dbReference type="InterPro" id="IPR009057">
    <property type="entry name" value="Homeodomain-like_sf"/>
</dbReference>
<proteinExistence type="inferred from homology"/>
<evidence type="ECO:0000259" key="2">
    <source>
        <dbReference type="Pfam" id="PF13518"/>
    </source>
</evidence>
<dbReference type="PANTHER" id="PTHR33795">
    <property type="entry name" value="INSERTION ELEMENT IS150 PROTEIN INSJ"/>
    <property type="match status" value="1"/>
</dbReference>
<reference evidence="3 4" key="1">
    <citation type="journal article" date="2022" name="Res Sq">
        <title>Evolution of multicellular longitudinally dividing oral cavity symbionts (Neisseriaceae).</title>
        <authorList>
            <person name="Nyongesa S."/>
            <person name="Weber P."/>
            <person name="Bernet E."/>
            <person name="Pullido F."/>
            <person name="Nieckarz M."/>
            <person name="Delaby M."/>
            <person name="Nieves C."/>
            <person name="Viehboeck T."/>
            <person name="Krause N."/>
            <person name="Rivera-Millot A."/>
            <person name="Nakamura A."/>
            <person name="Vischer N."/>
            <person name="VanNieuwenhze M."/>
            <person name="Brun Y."/>
            <person name="Cava F."/>
            <person name="Bulgheresi S."/>
            <person name="Veyrier F."/>
        </authorList>
    </citation>
    <scope>NUCLEOTIDE SEQUENCE [LARGE SCALE GENOMIC DNA]</scope>
    <source>
        <strain evidence="3 4">CCUG 63373m</strain>
    </source>
</reference>
<keyword evidence="4" id="KW-1185">Reference proteome</keyword>
<dbReference type="Gene3D" id="1.10.10.10">
    <property type="entry name" value="Winged helix-like DNA-binding domain superfamily/Winged helix DNA-binding domain"/>
    <property type="match status" value="1"/>
</dbReference>
<protein>
    <submittedName>
        <fullName evidence="3">Helix-turn-helix domain-containing protein</fullName>
    </submittedName>
</protein>
<dbReference type="EMBL" id="CP091508">
    <property type="protein sequence ID" value="UOO80992.1"/>
    <property type="molecule type" value="Genomic_DNA"/>
</dbReference>
<sequence>MSKYSLHFKHQAVMRYSALRSQQRTADELQISRTHLRRWIAAYERAGIHALEHPQSTMSKQRKNPFITDKPDAEKTQAELLEEVAYLRAENAYLKKLDALMKRANPTEKKPASSKH</sequence>
<comment type="similarity">
    <text evidence="1">Belongs to the IS150/IS1296 orfA family.</text>
</comment>